<keyword evidence="2" id="KW-1188">Viral release from host cell</keyword>
<dbReference type="Proteomes" id="UP000295493">
    <property type="component" value="Unassembled WGS sequence"/>
</dbReference>
<evidence type="ECO:0000256" key="3">
    <source>
        <dbReference type="ARBA" id="ARBA00023219"/>
    </source>
</evidence>
<proteinExistence type="predicted"/>
<keyword evidence="5" id="KW-1185">Reference proteome</keyword>
<accession>A0A4R6FPG4</accession>
<protein>
    <submittedName>
        <fullName evidence="4">Head-to-tail connecting protein</fullName>
    </submittedName>
</protein>
<organism evidence="4 5">
    <name type="scientific">Stakelama pacifica</name>
    <dbReference type="NCBI Taxonomy" id="517720"/>
    <lineage>
        <taxon>Bacteria</taxon>
        <taxon>Pseudomonadati</taxon>
        <taxon>Pseudomonadota</taxon>
        <taxon>Alphaproteobacteria</taxon>
        <taxon>Sphingomonadales</taxon>
        <taxon>Sphingomonadaceae</taxon>
        <taxon>Stakelama</taxon>
    </lineage>
</organism>
<dbReference type="AlphaFoldDB" id="A0A4R6FPG4"/>
<evidence type="ECO:0000256" key="2">
    <source>
        <dbReference type="ARBA" id="ARBA00022612"/>
    </source>
</evidence>
<dbReference type="Pfam" id="PF12236">
    <property type="entry name" value="Head-tail_con"/>
    <property type="match status" value="1"/>
</dbReference>
<comment type="subcellular location">
    <subcellularLocation>
        <location evidence="1">Virion</location>
    </subcellularLocation>
</comment>
<comment type="caution">
    <text evidence="4">The sequence shown here is derived from an EMBL/GenBank/DDBJ whole genome shotgun (WGS) entry which is preliminary data.</text>
</comment>
<evidence type="ECO:0000256" key="1">
    <source>
        <dbReference type="ARBA" id="ARBA00004328"/>
    </source>
</evidence>
<evidence type="ECO:0000313" key="4">
    <source>
        <dbReference type="EMBL" id="TDN82980.1"/>
    </source>
</evidence>
<sequence>MFGFDGKTIERNQARMEAARMNIDTLREEVARLILPRQQGFNSILSPGQSLTDDMTDEYGAAALEDGVSLFEGFTMPRGVKWQKLRFLSSEMNESVVHQQWLEIIADRLFMLRNDPKSGFTNNVHESAASVIAFGEQCIWPDKRFDERGYFAGLSYQSEHIGSIWWEADAQGNPMRVHRKFKWTAEQAQREWKEAIPPCVRDALKQPNPKPQAEFEFLHVIEPNPHMKPGILGPEGMPFRACYYSCKDKVPFKEGGYRTMRRIISRWQNAVNENFGRGRGTLFLPALRASQIMMQDRVLIAELNAKRPMLAPSDELDEAILALKPWGITYGGLDEQMQPMLKPLFDAADSGDATVLHAEVKQTIDRAFYRDLLQIYREQKTHISATRTLEEIAEKGILLSPLARQETEWFSPMLDVELDLMWQEGMLDDMPATVARYLRDGGGITCAYDNELTRMRRAGASAAYLRTAEQVGVVAQFNPEAPAAFNREYPLEKVIPNLADGNGVPATWRATEEEKRAHDEVEQAKAAQQQLLEAVPVIADAARSAAGAVNGG</sequence>
<reference evidence="4 5" key="1">
    <citation type="submission" date="2019-03" db="EMBL/GenBank/DDBJ databases">
        <title>Genomic Encyclopedia of Type Strains, Phase IV (KMG-IV): sequencing the most valuable type-strain genomes for metagenomic binning, comparative biology and taxonomic classification.</title>
        <authorList>
            <person name="Goeker M."/>
        </authorList>
    </citation>
    <scope>NUCLEOTIDE SEQUENCE [LARGE SCALE GENOMIC DNA]</scope>
    <source>
        <strain evidence="4 5">DSM 25059</strain>
    </source>
</reference>
<dbReference type="RefSeq" id="WP_133495517.1">
    <property type="nucleotide sequence ID" value="NZ_BMLU01000005.1"/>
</dbReference>
<dbReference type="InterPro" id="IPR020991">
    <property type="entry name" value="Connector_podovirus"/>
</dbReference>
<evidence type="ECO:0000313" key="5">
    <source>
        <dbReference type="Proteomes" id="UP000295493"/>
    </source>
</evidence>
<gene>
    <name evidence="4" type="ORF">EV664_105178</name>
</gene>
<dbReference type="EMBL" id="SNWD01000005">
    <property type="protein sequence ID" value="TDN82980.1"/>
    <property type="molecule type" value="Genomic_DNA"/>
</dbReference>
<keyword evidence="3" id="KW-0231">Viral genome packaging</keyword>
<name>A0A4R6FPG4_9SPHN</name>
<dbReference type="OrthoDB" id="1666403at2"/>